<feature type="transmembrane region" description="Helical" evidence="1">
    <location>
        <begin position="100"/>
        <end position="121"/>
    </location>
</feature>
<proteinExistence type="predicted"/>
<keyword evidence="3" id="KW-1185">Reference proteome</keyword>
<dbReference type="GeneID" id="67008765"/>
<dbReference type="RefSeq" id="XP_043161936.1">
    <property type="nucleotide sequence ID" value="XM_043306001.1"/>
</dbReference>
<accession>A0A9P3BH81</accession>
<gene>
    <name evidence="2" type="ORF">Asppvi_010155</name>
</gene>
<dbReference type="AlphaFoldDB" id="A0A9P3BH81"/>
<sequence length="153" mass="16526">MAKIDAEYLVDGNGPGGCDQPKGRSDRGLCTPAGPKAAVQLDDAVRRVKESTYMGCVENMESIVEAAEEMDWEKRKAIVFAFLSAIFFSVPFVGQLVSGLASLVTIGRIVALMGTVSNVALDIYKVVDDEENAPLAVFNLILAPLALFWTLRE</sequence>
<dbReference type="OrthoDB" id="4508088at2759"/>
<comment type="caution">
    <text evidence="2">The sequence shown here is derived from an EMBL/GenBank/DDBJ whole genome shotgun (WGS) entry which is preliminary data.</text>
</comment>
<feature type="transmembrane region" description="Helical" evidence="1">
    <location>
        <begin position="77"/>
        <end position="94"/>
    </location>
</feature>
<keyword evidence="1" id="KW-0812">Transmembrane</keyword>
<organism evidence="2 3">
    <name type="scientific">Aspergillus pseudoviridinutans</name>
    <dbReference type="NCBI Taxonomy" id="1517512"/>
    <lineage>
        <taxon>Eukaryota</taxon>
        <taxon>Fungi</taxon>
        <taxon>Dikarya</taxon>
        <taxon>Ascomycota</taxon>
        <taxon>Pezizomycotina</taxon>
        <taxon>Eurotiomycetes</taxon>
        <taxon>Eurotiomycetidae</taxon>
        <taxon>Eurotiales</taxon>
        <taxon>Aspergillaceae</taxon>
        <taxon>Aspergillus</taxon>
        <taxon>Aspergillus subgen. Fumigati</taxon>
    </lineage>
</organism>
<reference evidence="2 3" key="1">
    <citation type="submission" date="2018-10" db="EMBL/GenBank/DDBJ databases">
        <title>Pan-genome distribution and transcriptional activeness of fungal secondary metabolism genes in Aspergillus section Fumigati.</title>
        <authorList>
            <person name="Takahashi H."/>
            <person name="Umemura M."/>
            <person name="Ninomiya A."/>
            <person name="Kusuya Y."/>
            <person name="Urayama S."/>
            <person name="Shimizu M."/>
            <person name="Watanabe A."/>
            <person name="Kamei K."/>
            <person name="Yaguchi T."/>
            <person name="Hagiwara D."/>
        </authorList>
    </citation>
    <scope>NUCLEOTIDE SEQUENCE [LARGE SCALE GENOMIC DNA]</scope>
    <source>
        <strain evidence="2 3">IFM 55266</strain>
    </source>
</reference>
<keyword evidence="1" id="KW-0472">Membrane</keyword>
<evidence type="ECO:0000313" key="2">
    <source>
        <dbReference type="EMBL" id="GIJ91190.1"/>
    </source>
</evidence>
<keyword evidence="1" id="KW-1133">Transmembrane helix</keyword>
<protein>
    <submittedName>
        <fullName evidence="2">Uncharacterized protein</fullName>
    </submittedName>
</protein>
<feature type="transmembrane region" description="Helical" evidence="1">
    <location>
        <begin position="133"/>
        <end position="151"/>
    </location>
</feature>
<evidence type="ECO:0000313" key="3">
    <source>
        <dbReference type="Proteomes" id="UP001043456"/>
    </source>
</evidence>
<evidence type="ECO:0000256" key="1">
    <source>
        <dbReference type="SAM" id="Phobius"/>
    </source>
</evidence>
<dbReference type="Proteomes" id="UP001043456">
    <property type="component" value="Unassembled WGS sequence"/>
</dbReference>
<dbReference type="EMBL" id="BHVY01000008">
    <property type="protein sequence ID" value="GIJ91190.1"/>
    <property type="molecule type" value="Genomic_DNA"/>
</dbReference>
<name>A0A9P3BH81_9EURO</name>